<dbReference type="PROSITE" id="PS00211">
    <property type="entry name" value="ABC_TRANSPORTER_1"/>
    <property type="match status" value="2"/>
</dbReference>
<evidence type="ECO:0000256" key="10">
    <source>
        <dbReference type="SAM" id="MobiDB-lite"/>
    </source>
</evidence>
<keyword evidence="5" id="KW-0677">Repeat</keyword>
<keyword evidence="9 11" id="KW-0472">Membrane</keyword>
<evidence type="ECO:0000256" key="1">
    <source>
        <dbReference type="ARBA" id="ARBA00004141"/>
    </source>
</evidence>
<dbReference type="GO" id="GO:0005743">
    <property type="term" value="C:mitochondrial inner membrane"/>
    <property type="evidence" value="ECO:0007669"/>
    <property type="project" value="TreeGrafter"/>
</dbReference>
<dbReference type="EMBL" id="NHYD01001045">
    <property type="protein sequence ID" value="PPQ92430.1"/>
    <property type="molecule type" value="Genomic_DNA"/>
</dbReference>
<feature type="domain" description="ABC transporter" evidence="12">
    <location>
        <begin position="420"/>
        <end position="665"/>
    </location>
</feature>
<dbReference type="Pfam" id="PF00664">
    <property type="entry name" value="ABC_membrane"/>
    <property type="match status" value="2"/>
</dbReference>
<dbReference type="InterPro" id="IPR003439">
    <property type="entry name" value="ABC_transporter-like_ATP-bd"/>
</dbReference>
<feature type="compositionally biased region" description="Acidic residues" evidence="10">
    <location>
        <begin position="680"/>
        <end position="689"/>
    </location>
</feature>
<feature type="transmembrane region" description="Helical" evidence="11">
    <location>
        <begin position="979"/>
        <end position="1003"/>
    </location>
</feature>
<keyword evidence="6" id="KW-0547">Nucleotide-binding</keyword>
<gene>
    <name evidence="14" type="ORF">CVT25_008651</name>
</gene>
<evidence type="ECO:0000259" key="12">
    <source>
        <dbReference type="PROSITE" id="PS50893"/>
    </source>
</evidence>
<dbReference type="CDD" id="cd18577">
    <property type="entry name" value="ABC_6TM_Pgp_ABCB1_D1_like"/>
    <property type="match status" value="1"/>
</dbReference>
<feature type="region of interest" description="Disordered" evidence="10">
    <location>
        <begin position="24"/>
        <end position="55"/>
    </location>
</feature>
<evidence type="ECO:0000256" key="6">
    <source>
        <dbReference type="ARBA" id="ARBA00022741"/>
    </source>
</evidence>
<dbReference type="InterPro" id="IPR039421">
    <property type="entry name" value="Type_1_exporter"/>
</dbReference>
<evidence type="ECO:0000256" key="3">
    <source>
        <dbReference type="ARBA" id="ARBA00022448"/>
    </source>
</evidence>
<dbReference type="Proteomes" id="UP000283269">
    <property type="component" value="Unassembled WGS sequence"/>
</dbReference>
<organism evidence="14 15">
    <name type="scientific">Psilocybe cyanescens</name>
    <dbReference type="NCBI Taxonomy" id="93625"/>
    <lineage>
        <taxon>Eukaryota</taxon>
        <taxon>Fungi</taxon>
        <taxon>Dikarya</taxon>
        <taxon>Basidiomycota</taxon>
        <taxon>Agaricomycotina</taxon>
        <taxon>Agaricomycetes</taxon>
        <taxon>Agaricomycetidae</taxon>
        <taxon>Agaricales</taxon>
        <taxon>Agaricineae</taxon>
        <taxon>Strophariaceae</taxon>
        <taxon>Psilocybe</taxon>
    </lineage>
</organism>
<feature type="domain" description="ABC transmembrane type-1" evidence="13">
    <location>
        <begin position="80"/>
        <end position="385"/>
    </location>
</feature>
<evidence type="ECO:0000313" key="14">
    <source>
        <dbReference type="EMBL" id="PPQ92430.1"/>
    </source>
</evidence>
<dbReference type="GO" id="GO:0090374">
    <property type="term" value="P:oligopeptide export from mitochondrion"/>
    <property type="evidence" value="ECO:0007669"/>
    <property type="project" value="TreeGrafter"/>
</dbReference>
<feature type="transmembrane region" description="Helical" evidence="11">
    <location>
        <begin position="321"/>
        <end position="341"/>
    </location>
</feature>
<evidence type="ECO:0000256" key="11">
    <source>
        <dbReference type="SAM" id="Phobius"/>
    </source>
</evidence>
<dbReference type="GO" id="GO:0005524">
    <property type="term" value="F:ATP binding"/>
    <property type="evidence" value="ECO:0007669"/>
    <property type="project" value="UniProtKB-KW"/>
</dbReference>
<feature type="domain" description="ABC transporter" evidence="12">
    <location>
        <begin position="1076"/>
        <end position="1335"/>
    </location>
</feature>
<dbReference type="OrthoDB" id="6500128at2759"/>
<dbReference type="PANTHER" id="PTHR43394">
    <property type="entry name" value="ATP-DEPENDENT PERMEASE MDL1, MITOCHONDRIAL"/>
    <property type="match status" value="1"/>
</dbReference>
<feature type="transmembrane region" description="Helical" evidence="11">
    <location>
        <begin position="353"/>
        <end position="377"/>
    </location>
</feature>
<evidence type="ECO:0000259" key="13">
    <source>
        <dbReference type="PROSITE" id="PS50929"/>
    </source>
</evidence>
<dbReference type="InterPro" id="IPR003593">
    <property type="entry name" value="AAA+_ATPase"/>
</dbReference>
<feature type="transmembrane region" description="Helical" evidence="11">
    <location>
        <begin position="751"/>
        <end position="776"/>
    </location>
</feature>
<evidence type="ECO:0000256" key="2">
    <source>
        <dbReference type="ARBA" id="ARBA00007577"/>
    </source>
</evidence>
<dbReference type="GO" id="GO:0015421">
    <property type="term" value="F:ABC-type oligopeptide transporter activity"/>
    <property type="evidence" value="ECO:0007669"/>
    <property type="project" value="TreeGrafter"/>
</dbReference>
<name>A0A409XNZ1_PSICY</name>
<protein>
    <submittedName>
        <fullName evidence="14">Uncharacterized protein</fullName>
    </submittedName>
</protein>
<evidence type="ECO:0000256" key="9">
    <source>
        <dbReference type="ARBA" id="ARBA00023136"/>
    </source>
</evidence>
<dbReference type="SUPFAM" id="SSF90123">
    <property type="entry name" value="ABC transporter transmembrane region"/>
    <property type="match status" value="2"/>
</dbReference>
<feature type="transmembrane region" description="Helical" evidence="11">
    <location>
        <begin position="76"/>
        <end position="100"/>
    </location>
</feature>
<dbReference type="InterPro" id="IPR017871">
    <property type="entry name" value="ABC_transporter-like_CS"/>
</dbReference>
<accession>A0A409XNZ1</accession>
<proteinExistence type="inferred from homology"/>
<dbReference type="FunFam" id="3.40.50.300:FF:002283">
    <property type="entry name" value="p-GlycoProtein related"/>
    <property type="match status" value="1"/>
</dbReference>
<dbReference type="CDD" id="cd03249">
    <property type="entry name" value="ABC_MTABC3_MDL1_MDL2"/>
    <property type="match status" value="2"/>
</dbReference>
<dbReference type="Pfam" id="PF00005">
    <property type="entry name" value="ABC_tran"/>
    <property type="match status" value="2"/>
</dbReference>
<feature type="transmembrane region" description="Helical" evidence="11">
    <location>
        <begin position="218"/>
        <end position="236"/>
    </location>
</feature>
<dbReference type="FunFam" id="1.20.1560.10:FF:000102">
    <property type="entry name" value="ABC multidrug transporter Mdr1"/>
    <property type="match status" value="1"/>
</dbReference>
<dbReference type="FunFam" id="3.40.50.300:FF:000251">
    <property type="entry name" value="ABC transporter B family member 19"/>
    <property type="match status" value="1"/>
</dbReference>
<feature type="compositionally biased region" description="Basic and acidic residues" evidence="10">
    <location>
        <begin position="669"/>
        <end position="679"/>
    </location>
</feature>
<feature type="transmembrane region" description="Helical" evidence="11">
    <location>
        <begin position="796"/>
        <end position="816"/>
    </location>
</feature>
<feature type="compositionally biased region" description="Basic and acidic residues" evidence="10">
    <location>
        <begin position="690"/>
        <end position="699"/>
    </location>
</feature>
<keyword evidence="7" id="KW-0067">ATP-binding</keyword>
<comment type="caution">
    <text evidence="14">The sequence shown here is derived from an EMBL/GenBank/DDBJ whole genome shotgun (WGS) entry which is preliminary data.</text>
</comment>
<reference evidence="14 15" key="1">
    <citation type="journal article" date="2018" name="Evol. Lett.">
        <title>Horizontal gene cluster transfer increased hallucinogenic mushroom diversity.</title>
        <authorList>
            <person name="Reynolds H.T."/>
            <person name="Vijayakumar V."/>
            <person name="Gluck-Thaler E."/>
            <person name="Korotkin H.B."/>
            <person name="Matheny P.B."/>
            <person name="Slot J.C."/>
        </authorList>
    </citation>
    <scope>NUCLEOTIDE SEQUENCE [LARGE SCALE GENOMIC DNA]</scope>
    <source>
        <strain evidence="14 15">2631</strain>
    </source>
</reference>
<feature type="transmembrane region" description="Helical" evidence="11">
    <location>
        <begin position="143"/>
        <end position="166"/>
    </location>
</feature>
<keyword evidence="3" id="KW-0813">Transport</keyword>
<feature type="transmembrane region" description="Helical" evidence="11">
    <location>
        <begin position="893"/>
        <end position="913"/>
    </location>
</feature>
<comment type="similarity">
    <text evidence="2">Belongs to the ABC transporter superfamily. ABCB family. Multidrug resistance exporter (TC 3.A.1.201) subfamily.</text>
</comment>
<dbReference type="FunCoup" id="A0A409XNZ1">
    <property type="interactions" value="18"/>
</dbReference>
<keyword evidence="15" id="KW-1185">Reference proteome</keyword>
<sequence>MVNPPPSSTDEKVAVVADIKSKRLVSRSKSSQPNGTSDEKNKDVDVETSPDATPAVNEVPNISFTDLFRYSTKFELFIDLIGIIAAIAAGAAQPLMSLLFGNLTQDFVNFSQTLAAAQQGVVGAAEAIPEAAAEFRRSAGLSATYLVCIGIGMIICTFAYMYIWVYTGEVNAKRIRERFLKAVLRQDIAFFDNVGAGEVATRIQTDTHLVQQGISEKVALVANFLSSFVTGFIVAYARNWRLALAMTSILPCMAITGGAMDKFISGYMQLGLKHIAEGGSMAEEVISTVRTAQAFGTQKILGSLYNKHVNESHKVDMKASFWHGGGLAAFFFVIYASYGLAFSFGTTLINKGLATAGSVVNVFFAILIGSFSLSLLAPEMQAITHGRGAAAKLYHTIDRVPDIDSADPGGLKPEQVEGEIVLEDVRFSYPSRPSIPVVKGLSITFRAGKTAALVGASGSGKSTVISLVERFYDPSAGAVKLDGVNVRDLNLKWLRTQIGLVSQEPTLFGTTIRGNVAHGLIGTKYENAPDEEKEALIKEACIKANADGFISKLPLGYDTMVGERGFLLSGGQKQRVAIARAIVSDPRILLLDEATSALDTQSEGIVQDALDKASAGRTTITIAHRLSTIKDADVIYVMGDGLMLEHGTHNDLLQADGAYTRLVQAQKLREGKEKVHGQDDESDSEEEDMEKAAREDIPLGRRNTGQSLASEILEQKRQAAGASGKDKDGDYSMPYLFRRMAPIVRDQWRRYFYGSIFACMSGMVYPAFGIVFAKAIEGFSELEPSVRRFAGDRSALWVFIIAILSTLSIGFQNYLFASTAATLTARLRTLSFKAMLRQDIEFFDKDENSTGSLVSQLSDNPQKVNGLAGITLGTIVQSFATLIVGSILGLAFIWKLALVGIACIPLLISTGYIRLRVVVLKDQANKKAHEDCAQLACEAAGSIRTVAALTREDDCLQLYSESLEEPLRISNRTALWSNALYAFSQGLVFFVIALVFWFGALLVSRQEATTFQFFVGLMSTTFGAIEVGEIFSFVPDVSSAQGAGTDIIKLLDSAPEIDAESTEGKVIDAKAVQGHIRFENIHFRYPTRPGVRVLRDLSFEVEPGTYVALVGASGSGKSTTIQLIERFYDPLHGAVYVGHSGLQWRRDADTVAFLQLDGERITNLNIQEYRKHLALVSQEPTLYAGTVRFNILLGAIKPFEQISQEEIEDACRNANILDFIQGLPQGFDTEVGGKGSQLSGGQKQRIAIARALLRKPKVLLLDEATSALDSNSEKVVQAALDQAAKGRTTIAIAHRLSTIQNADKIYFIKEGRVSESGTHDQLLQQRGDYFEFVQLQALSKRQ</sequence>
<dbReference type="PANTHER" id="PTHR43394:SF11">
    <property type="entry name" value="ATP-BINDING CASSETTE TRANSPORTER"/>
    <property type="match status" value="1"/>
</dbReference>
<dbReference type="STRING" id="93625.A0A409XNZ1"/>
<dbReference type="CDD" id="cd18578">
    <property type="entry name" value="ABC_6TM_Pgp_ABCB1_D2_like"/>
    <property type="match status" value="1"/>
</dbReference>
<dbReference type="PROSITE" id="PS50893">
    <property type="entry name" value="ABC_TRANSPORTER_2"/>
    <property type="match status" value="2"/>
</dbReference>
<keyword evidence="8 11" id="KW-1133">Transmembrane helix</keyword>
<evidence type="ECO:0000256" key="4">
    <source>
        <dbReference type="ARBA" id="ARBA00022692"/>
    </source>
</evidence>
<feature type="domain" description="ABC transmembrane type-1" evidence="13">
    <location>
        <begin position="754"/>
        <end position="1039"/>
    </location>
</feature>
<dbReference type="InParanoid" id="A0A409XNZ1"/>
<dbReference type="Gene3D" id="3.40.50.300">
    <property type="entry name" value="P-loop containing nucleotide triphosphate hydrolases"/>
    <property type="match status" value="2"/>
</dbReference>
<evidence type="ECO:0000256" key="5">
    <source>
        <dbReference type="ARBA" id="ARBA00022737"/>
    </source>
</evidence>
<dbReference type="GO" id="GO:0016887">
    <property type="term" value="F:ATP hydrolysis activity"/>
    <property type="evidence" value="ECO:0007669"/>
    <property type="project" value="InterPro"/>
</dbReference>
<evidence type="ECO:0000256" key="8">
    <source>
        <dbReference type="ARBA" id="ARBA00022989"/>
    </source>
</evidence>
<dbReference type="SUPFAM" id="SSF52540">
    <property type="entry name" value="P-loop containing nucleoside triphosphate hydrolases"/>
    <property type="match status" value="2"/>
</dbReference>
<dbReference type="SMART" id="SM00382">
    <property type="entry name" value="AAA"/>
    <property type="match status" value="2"/>
</dbReference>
<comment type="subcellular location">
    <subcellularLocation>
        <location evidence="1">Membrane</location>
        <topology evidence="1">Multi-pass membrane protein</topology>
    </subcellularLocation>
</comment>
<dbReference type="PROSITE" id="PS50929">
    <property type="entry name" value="ABC_TM1F"/>
    <property type="match status" value="2"/>
</dbReference>
<feature type="transmembrane region" description="Helical" evidence="11">
    <location>
        <begin position="866"/>
        <end position="887"/>
    </location>
</feature>
<dbReference type="InterPro" id="IPR036640">
    <property type="entry name" value="ABC1_TM_sf"/>
</dbReference>
<feature type="region of interest" description="Disordered" evidence="10">
    <location>
        <begin position="669"/>
        <end position="700"/>
    </location>
</feature>
<dbReference type="InterPro" id="IPR027417">
    <property type="entry name" value="P-loop_NTPase"/>
</dbReference>
<evidence type="ECO:0000256" key="7">
    <source>
        <dbReference type="ARBA" id="ARBA00022840"/>
    </source>
</evidence>
<dbReference type="InterPro" id="IPR011527">
    <property type="entry name" value="ABC1_TM_dom"/>
</dbReference>
<dbReference type="Gene3D" id="1.20.1560.10">
    <property type="entry name" value="ABC transporter type 1, transmembrane domain"/>
    <property type="match status" value="1"/>
</dbReference>
<keyword evidence="4 11" id="KW-0812">Transmembrane</keyword>
<evidence type="ECO:0000313" key="15">
    <source>
        <dbReference type="Proteomes" id="UP000283269"/>
    </source>
</evidence>